<dbReference type="EMBL" id="MT142481">
    <property type="protein sequence ID" value="QJA82178.1"/>
    <property type="molecule type" value="Genomic_DNA"/>
</dbReference>
<organism evidence="1">
    <name type="scientific">viral metagenome</name>
    <dbReference type="NCBI Taxonomy" id="1070528"/>
    <lineage>
        <taxon>unclassified sequences</taxon>
        <taxon>metagenomes</taxon>
        <taxon>organismal metagenomes</taxon>
    </lineage>
</organism>
<gene>
    <name evidence="2" type="ORF">MM415A00437_0025</name>
    <name evidence="1" type="ORF">MM415B01161_0012</name>
</gene>
<evidence type="ECO:0000313" key="2">
    <source>
        <dbReference type="EMBL" id="QJA82178.1"/>
    </source>
</evidence>
<protein>
    <submittedName>
        <fullName evidence="1">Uncharacterized protein</fullName>
    </submittedName>
</protein>
<proteinExistence type="predicted"/>
<reference evidence="1" key="1">
    <citation type="submission" date="2020-03" db="EMBL/GenBank/DDBJ databases">
        <title>The deep terrestrial virosphere.</title>
        <authorList>
            <person name="Holmfeldt K."/>
            <person name="Nilsson E."/>
            <person name="Simone D."/>
            <person name="Lopez-Fernandez M."/>
            <person name="Wu X."/>
            <person name="de Brujin I."/>
            <person name="Lundin D."/>
            <person name="Andersson A."/>
            <person name="Bertilsson S."/>
            <person name="Dopson M."/>
        </authorList>
    </citation>
    <scope>NUCLEOTIDE SEQUENCE</scope>
    <source>
        <strain evidence="2">MM415A00437</strain>
        <strain evidence="1">MM415B01161</strain>
    </source>
</reference>
<accession>A0A6M3IUH9</accession>
<evidence type="ECO:0000313" key="1">
    <source>
        <dbReference type="EMBL" id="QJA60212.1"/>
    </source>
</evidence>
<dbReference type="AlphaFoldDB" id="A0A6M3IUH9"/>
<dbReference type="EMBL" id="MT141400">
    <property type="protein sequence ID" value="QJA60212.1"/>
    <property type="molecule type" value="Genomic_DNA"/>
</dbReference>
<sequence length="99" mass="10636">MGRIQGLAESGCLTENALLKSVRGEVHSISIGWTGVTLGQYCLLRDGVSEAAPALVVFPFATANGFMHKEWPQGKVFTVGLFFDEGATGGEVWVEVTYK</sequence>
<name>A0A6M3IUH9_9ZZZZ</name>